<feature type="domain" description="DNA2/NAM7 helicase-like C-terminal" evidence="1">
    <location>
        <begin position="1"/>
        <end position="47"/>
    </location>
</feature>
<dbReference type="InterPro" id="IPR027417">
    <property type="entry name" value="P-loop_NTPase"/>
</dbReference>
<dbReference type="GO" id="GO:0031380">
    <property type="term" value="C:nuclear RNA-directed RNA polymerase complex"/>
    <property type="evidence" value="ECO:0007669"/>
    <property type="project" value="TreeGrafter"/>
</dbReference>
<sequence length="54" mass="6050">GEEAKVVIISLVRSNNSNNCGFLRTPNRINVLLSRTKYRIYIISNSKTLSAVLI</sequence>
<dbReference type="OrthoDB" id="6513042at2759"/>
<organism evidence="2 3">
    <name type="scientific">Cercospora zeae-maydis SCOH1-5</name>
    <dbReference type="NCBI Taxonomy" id="717836"/>
    <lineage>
        <taxon>Eukaryota</taxon>
        <taxon>Fungi</taxon>
        <taxon>Dikarya</taxon>
        <taxon>Ascomycota</taxon>
        <taxon>Pezizomycotina</taxon>
        <taxon>Dothideomycetes</taxon>
        <taxon>Dothideomycetidae</taxon>
        <taxon>Mycosphaerellales</taxon>
        <taxon>Mycosphaerellaceae</taxon>
        <taxon>Cercospora</taxon>
    </lineage>
</organism>
<dbReference type="Proteomes" id="UP000799539">
    <property type="component" value="Unassembled WGS sequence"/>
</dbReference>
<evidence type="ECO:0000313" key="2">
    <source>
        <dbReference type="EMBL" id="KAF2214180.1"/>
    </source>
</evidence>
<reference evidence="2" key="1">
    <citation type="journal article" date="2020" name="Stud. Mycol.">
        <title>101 Dothideomycetes genomes: a test case for predicting lifestyles and emergence of pathogens.</title>
        <authorList>
            <person name="Haridas S."/>
            <person name="Albert R."/>
            <person name="Binder M."/>
            <person name="Bloem J."/>
            <person name="Labutti K."/>
            <person name="Salamov A."/>
            <person name="Andreopoulos B."/>
            <person name="Baker S."/>
            <person name="Barry K."/>
            <person name="Bills G."/>
            <person name="Bluhm B."/>
            <person name="Cannon C."/>
            <person name="Castanera R."/>
            <person name="Culley D."/>
            <person name="Daum C."/>
            <person name="Ezra D."/>
            <person name="Gonzalez J."/>
            <person name="Henrissat B."/>
            <person name="Kuo A."/>
            <person name="Liang C."/>
            <person name="Lipzen A."/>
            <person name="Lutzoni F."/>
            <person name="Magnuson J."/>
            <person name="Mondo S."/>
            <person name="Nolan M."/>
            <person name="Ohm R."/>
            <person name="Pangilinan J."/>
            <person name="Park H.-J."/>
            <person name="Ramirez L."/>
            <person name="Alfaro M."/>
            <person name="Sun H."/>
            <person name="Tritt A."/>
            <person name="Yoshinaga Y."/>
            <person name="Zwiers L.-H."/>
            <person name="Turgeon B."/>
            <person name="Goodwin S."/>
            <person name="Spatafora J."/>
            <person name="Crous P."/>
            <person name="Grigoriev I."/>
        </authorList>
    </citation>
    <scope>NUCLEOTIDE SEQUENCE</scope>
    <source>
        <strain evidence="2">SCOH1-5</strain>
    </source>
</reference>
<dbReference type="AlphaFoldDB" id="A0A6A6FLC4"/>
<protein>
    <recommendedName>
        <fullName evidence="1">DNA2/NAM7 helicase-like C-terminal domain-containing protein</fullName>
    </recommendedName>
</protein>
<dbReference type="Pfam" id="PF13087">
    <property type="entry name" value="AAA_12"/>
    <property type="match status" value="1"/>
</dbReference>
<evidence type="ECO:0000313" key="3">
    <source>
        <dbReference type="Proteomes" id="UP000799539"/>
    </source>
</evidence>
<dbReference type="InterPro" id="IPR045055">
    <property type="entry name" value="DNA2/NAM7-like"/>
</dbReference>
<keyword evidence="3" id="KW-1185">Reference proteome</keyword>
<accession>A0A6A6FLC4</accession>
<proteinExistence type="predicted"/>
<dbReference type="InterPro" id="IPR041679">
    <property type="entry name" value="DNA2/NAM7-like_C"/>
</dbReference>
<dbReference type="PANTHER" id="PTHR10887">
    <property type="entry name" value="DNA2/NAM7 HELICASE FAMILY"/>
    <property type="match status" value="1"/>
</dbReference>
<feature type="non-terminal residue" evidence="2">
    <location>
        <position position="1"/>
    </location>
</feature>
<dbReference type="GO" id="GO:0031048">
    <property type="term" value="P:regulatory ncRNA-mediated heterochromatin formation"/>
    <property type="evidence" value="ECO:0007669"/>
    <property type="project" value="TreeGrafter"/>
</dbReference>
<dbReference type="Gene3D" id="3.40.50.300">
    <property type="entry name" value="P-loop containing nucleotide triphosphate hydrolases"/>
    <property type="match status" value="1"/>
</dbReference>
<name>A0A6A6FLC4_9PEZI</name>
<dbReference type="EMBL" id="ML992668">
    <property type="protein sequence ID" value="KAF2214180.1"/>
    <property type="molecule type" value="Genomic_DNA"/>
</dbReference>
<evidence type="ECO:0000259" key="1">
    <source>
        <dbReference type="Pfam" id="PF13087"/>
    </source>
</evidence>
<dbReference type="PANTHER" id="PTHR10887:SF445">
    <property type="entry name" value="NFX1-TYPE ZINC FINGER-CONTAINING PROTEIN 1"/>
    <property type="match status" value="1"/>
</dbReference>
<gene>
    <name evidence="2" type="ORF">CERZMDRAFT_37555</name>
</gene>